<accession>A0A0G2AHV4</accession>
<dbReference type="Proteomes" id="UP000034054">
    <property type="component" value="Unassembled WGS sequence"/>
</dbReference>
<reference evidence="6 7" key="1">
    <citation type="journal article" date="2015" name="Nature">
        <title>rRNA introns, odd ribosomes, and small enigmatic genomes across a large radiation of phyla.</title>
        <authorList>
            <person name="Brown C.T."/>
            <person name="Hug L.A."/>
            <person name="Thomas B.C."/>
            <person name="Sharon I."/>
            <person name="Castelle C.J."/>
            <person name="Singh A."/>
            <person name="Wilkins M.J."/>
            <person name="Williams K.H."/>
            <person name="Banfield J.F."/>
        </authorList>
    </citation>
    <scope>NUCLEOTIDE SEQUENCE [LARGE SCALE GENOMIC DNA]</scope>
</reference>
<evidence type="ECO:0000313" key="7">
    <source>
        <dbReference type="Proteomes" id="UP000034054"/>
    </source>
</evidence>
<comment type="caution">
    <text evidence="6">The sequence shown here is derived from an EMBL/GenBank/DDBJ whole genome shotgun (WGS) entry which is preliminary data.</text>
</comment>
<dbReference type="AlphaFoldDB" id="A0A0G2AHV4"/>
<evidence type="ECO:0000256" key="4">
    <source>
        <dbReference type="ARBA" id="ARBA00022840"/>
    </source>
</evidence>
<keyword evidence="1" id="KW-0547">Nucleotide-binding</keyword>
<feature type="domain" description="UvrD-like helicase C-terminal" evidence="5">
    <location>
        <begin position="12"/>
        <end position="82"/>
    </location>
</feature>
<dbReference type="InterPro" id="IPR014017">
    <property type="entry name" value="DNA_helicase_UvrD-like_C"/>
</dbReference>
<evidence type="ECO:0000256" key="3">
    <source>
        <dbReference type="ARBA" id="ARBA00022806"/>
    </source>
</evidence>
<evidence type="ECO:0000313" key="6">
    <source>
        <dbReference type="EMBL" id="KKW32119.1"/>
    </source>
</evidence>
<evidence type="ECO:0000256" key="1">
    <source>
        <dbReference type="ARBA" id="ARBA00022741"/>
    </source>
</evidence>
<sequence length="161" mass="18175">MSLTGEYGVLREEGGVEDEEKMILSTIHQAKGLEWDAVFVMHLVDGKFPIGAALDEDGGLEEERRLFYVATTRARKELFFTYPITSGYDTLMLSQPSMFLQELPDELLEEVKLKAAVSRPVHGSFSDNEWGDGPTIVFDDLGERTQKPVPKMSFLRDIDEL</sequence>
<dbReference type="GO" id="GO:0000725">
    <property type="term" value="P:recombinational repair"/>
    <property type="evidence" value="ECO:0007669"/>
    <property type="project" value="TreeGrafter"/>
</dbReference>
<dbReference type="Pfam" id="PF13361">
    <property type="entry name" value="UvrD_C"/>
    <property type="match status" value="1"/>
</dbReference>
<dbReference type="PANTHER" id="PTHR11070:SF2">
    <property type="entry name" value="ATP-DEPENDENT DNA HELICASE SRS2"/>
    <property type="match status" value="1"/>
</dbReference>
<evidence type="ECO:0000259" key="5">
    <source>
        <dbReference type="Pfam" id="PF13361"/>
    </source>
</evidence>
<name>A0A0G2AHV4_9BACT</name>
<evidence type="ECO:0000256" key="2">
    <source>
        <dbReference type="ARBA" id="ARBA00022801"/>
    </source>
</evidence>
<proteinExistence type="predicted"/>
<protein>
    <submittedName>
        <fullName evidence="6">UvrD/REP helicase</fullName>
    </submittedName>
</protein>
<dbReference type="GO" id="GO:0005524">
    <property type="term" value="F:ATP binding"/>
    <property type="evidence" value="ECO:0007669"/>
    <property type="project" value="UniProtKB-KW"/>
</dbReference>
<gene>
    <name evidence="6" type="ORF">UY76_C0040G0009</name>
</gene>
<dbReference type="Gene3D" id="3.40.50.300">
    <property type="entry name" value="P-loop containing nucleotide triphosphate hydrolases"/>
    <property type="match status" value="1"/>
</dbReference>
<dbReference type="SUPFAM" id="SSF52540">
    <property type="entry name" value="P-loop containing nucleoside triphosphate hydrolases"/>
    <property type="match status" value="1"/>
</dbReference>
<keyword evidence="3 6" id="KW-0347">Helicase</keyword>
<keyword evidence="2" id="KW-0378">Hydrolase</keyword>
<dbReference type="GO" id="GO:0016787">
    <property type="term" value="F:hydrolase activity"/>
    <property type="evidence" value="ECO:0007669"/>
    <property type="project" value="UniProtKB-KW"/>
</dbReference>
<organism evidence="6 7">
    <name type="scientific">Candidatus Uhrbacteria bacterium GW2011_GWA2_52_8d</name>
    <dbReference type="NCBI Taxonomy" id="1618979"/>
    <lineage>
        <taxon>Bacteria</taxon>
        <taxon>Candidatus Uhriibacteriota</taxon>
    </lineage>
</organism>
<dbReference type="GO" id="GO:0003677">
    <property type="term" value="F:DNA binding"/>
    <property type="evidence" value="ECO:0007669"/>
    <property type="project" value="InterPro"/>
</dbReference>
<dbReference type="PANTHER" id="PTHR11070">
    <property type="entry name" value="UVRD / RECB / PCRA DNA HELICASE FAMILY MEMBER"/>
    <property type="match status" value="1"/>
</dbReference>
<dbReference type="GO" id="GO:0043138">
    <property type="term" value="F:3'-5' DNA helicase activity"/>
    <property type="evidence" value="ECO:0007669"/>
    <property type="project" value="TreeGrafter"/>
</dbReference>
<dbReference type="CDD" id="cd18807">
    <property type="entry name" value="SF1_C_UvrD"/>
    <property type="match status" value="1"/>
</dbReference>
<dbReference type="InterPro" id="IPR027417">
    <property type="entry name" value="P-loop_NTPase"/>
</dbReference>
<dbReference type="EMBL" id="LCRH01000040">
    <property type="protein sequence ID" value="KKW32119.1"/>
    <property type="molecule type" value="Genomic_DNA"/>
</dbReference>
<keyword evidence="4" id="KW-0067">ATP-binding</keyword>
<dbReference type="InterPro" id="IPR000212">
    <property type="entry name" value="DNA_helicase_UvrD/REP"/>
</dbReference>